<sequence length="128" mass="14121">MPTSSRPLHRHCLVAWGGRSPQVSTVSRYRRSNNPLFTTTGCEGNRGPAALASLCVGIETVVTEGQHHEGFLEGKEEEIQWISFLINLEGETTAWPDRVEEAASVSTVQKSSIRKRKTTTVERWGPSG</sequence>
<dbReference type="Gramene" id="ORUFI02G29500.1">
    <property type="protein sequence ID" value="ORUFI02G29500.1"/>
    <property type="gene ID" value="ORUFI02G29500"/>
</dbReference>
<evidence type="ECO:0000313" key="1">
    <source>
        <dbReference type="EnsemblPlants" id="ORUFI02G29500.1"/>
    </source>
</evidence>
<accession>A0A0E0NJ96</accession>
<keyword evidence="2" id="KW-1185">Reference proteome</keyword>
<protein>
    <submittedName>
        <fullName evidence="1">Uncharacterized protein</fullName>
    </submittedName>
</protein>
<dbReference type="EnsemblPlants" id="ORUFI02G29500.1">
    <property type="protein sequence ID" value="ORUFI02G29500.1"/>
    <property type="gene ID" value="ORUFI02G29500"/>
</dbReference>
<evidence type="ECO:0000313" key="2">
    <source>
        <dbReference type="Proteomes" id="UP000008022"/>
    </source>
</evidence>
<name>A0A0E0NJ96_ORYRU</name>
<reference evidence="1" key="2">
    <citation type="submission" date="2015-06" db="UniProtKB">
        <authorList>
            <consortium name="EnsemblPlants"/>
        </authorList>
    </citation>
    <scope>IDENTIFICATION</scope>
</reference>
<dbReference type="HOGENOM" id="CLU_1963198_0_0_1"/>
<reference evidence="2" key="1">
    <citation type="submission" date="2013-06" db="EMBL/GenBank/DDBJ databases">
        <authorList>
            <person name="Zhao Q."/>
        </authorList>
    </citation>
    <scope>NUCLEOTIDE SEQUENCE</scope>
    <source>
        <strain evidence="2">cv. W1943</strain>
    </source>
</reference>
<organism evidence="1 2">
    <name type="scientific">Oryza rufipogon</name>
    <name type="common">Brownbeard rice</name>
    <name type="synonym">Asian wild rice</name>
    <dbReference type="NCBI Taxonomy" id="4529"/>
    <lineage>
        <taxon>Eukaryota</taxon>
        <taxon>Viridiplantae</taxon>
        <taxon>Streptophyta</taxon>
        <taxon>Embryophyta</taxon>
        <taxon>Tracheophyta</taxon>
        <taxon>Spermatophyta</taxon>
        <taxon>Magnoliopsida</taxon>
        <taxon>Liliopsida</taxon>
        <taxon>Poales</taxon>
        <taxon>Poaceae</taxon>
        <taxon>BOP clade</taxon>
        <taxon>Oryzoideae</taxon>
        <taxon>Oryzeae</taxon>
        <taxon>Oryzinae</taxon>
        <taxon>Oryza</taxon>
    </lineage>
</organism>
<dbReference type="Proteomes" id="UP000008022">
    <property type="component" value="Unassembled WGS sequence"/>
</dbReference>
<dbReference type="AlphaFoldDB" id="A0A0E0NJ96"/>
<proteinExistence type="predicted"/>